<feature type="non-terminal residue" evidence="15">
    <location>
        <position position="764"/>
    </location>
</feature>
<comment type="similarity">
    <text evidence="2">Belongs to the RLP family.</text>
</comment>
<dbReference type="SMART" id="SM00369">
    <property type="entry name" value="LRR_TYP"/>
    <property type="match status" value="9"/>
</dbReference>
<protein>
    <recommendedName>
        <fullName evidence="17">Leucine-rich repeat-containing N-terminal plant-type domain-containing protein</fullName>
    </recommendedName>
</protein>
<keyword evidence="4" id="KW-0433">Leucine-rich repeat</keyword>
<evidence type="ECO:0000256" key="11">
    <source>
        <dbReference type="ARBA" id="ARBA00023180"/>
    </source>
</evidence>
<name>A0ABU6RTB9_9FABA</name>
<evidence type="ECO:0000256" key="2">
    <source>
        <dbReference type="ARBA" id="ARBA00009592"/>
    </source>
</evidence>
<dbReference type="Gene3D" id="3.80.10.10">
    <property type="entry name" value="Ribonuclease Inhibitor"/>
    <property type="match status" value="3"/>
</dbReference>
<dbReference type="Pfam" id="PF23598">
    <property type="entry name" value="LRR_14"/>
    <property type="match status" value="1"/>
</dbReference>
<evidence type="ECO:0008006" key="17">
    <source>
        <dbReference type="Google" id="ProtNLM"/>
    </source>
</evidence>
<dbReference type="InterPro" id="IPR001611">
    <property type="entry name" value="Leu-rich_rpt"/>
</dbReference>
<keyword evidence="5" id="KW-0812">Transmembrane</keyword>
<sequence>MMMNGGVDVVLMMVLAVILAWTSAAGASGKCIGSERQALFSLKRGFNVHDNWLSSWGDGEQQKECCNWEGVTCSNNTCHVVMLDLHHDTFYIADTISPSLGELSHLIYLDLSGIDFMLTPPIPPSIGSLTLLKHLDLSHTSFGGEIPPQLGNLLFLEYLDIKHTNIYGTLPPHLGNLLYLEHLDLSGHAFTGTIPGQFKNLSRLQYLDLNPGPSGRDNILNSDNGESMSLSSDLEWLSQLSTLRYLSLPELNLSSATNWQRQVSGLSHLQYLDLNGCNLVDSMPNSSLAYHANFSTSLSFVDMSDNSLTDSSFIFSWLMNSTSTLVTLRMNDNGLTGTITETFGDKLMSSLEELNLANNELEGQIPVSFFHIGSLTTLDLSHNRFTGMLPEDLSQLSSLQVLRLENNRLNGSIHEGIGQLSNLTELNLGNNLFHGLLSEAHFLRLSNLTTLDLSHNAFVFNVSVKWSPPFDLRVANLASCNLGPNFPRWLHTQMNIENLDISQAQISGLVPNWFWDRSLKMLYMNLSHNHIRGKIEAQIPTNYYTYFPYDDLQTIDYSFNLFEGSIPAFLSKHAEIFLSNNRFSTANLLLCSDTCKNTRFMDLSNNSLSGELPDCWIDFGKLVVLDLSDNHFHGNMPKSLGSLTNIQSIHLGGNNFSGEISSSLINCIELQVFDASDNQLSGTIPSWIGDNIRKLLVLGLHSNKFHGNIPLSMCNLDELRVLDLSQNVLSGRIPTTTTTTTTTKPYPTRWGRLHGSNDAIVLYH</sequence>
<keyword evidence="16" id="KW-1185">Reference proteome</keyword>
<accession>A0ABU6RTB9</accession>
<evidence type="ECO:0000256" key="1">
    <source>
        <dbReference type="ARBA" id="ARBA00004251"/>
    </source>
</evidence>
<evidence type="ECO:0000256" key="8">
    <source>
        <dbReference type="ARBA" id="ARBA00022989"/>
    </source>
</evidence>
<organism evidence="15 16">
    <name type="scientific">Stylosanthes scabra</name>
    <dbReference type="NCBI Taxonomy" id="79078"/>
    <lineage>
        <taxon>Eukaryota</taxon>
        <taxon>Viridiplantae</taxon>
        <taxon>Streptophyta</taxon>
        <taxon>Embryophyta</taxon>
        <taxon>Tracheophyta</taxon>
        <taxon>Spermatophyta</taxon>
        <taxon>Magnoliopsida</taxon>
        <taxon>eudicotyledons</taxon>
        <taxon>Gunneridae</taxon>
        <taxon>Pentapetalae</taxon>
        <taxon>rosids</taxon>
        <taxon>fabids</taxon>
        <taxon>Fabales</taxon>
        <taxon>Fabaceae</taxon>
        <taxon>Papilionoideae</taxon>
        <taxon>50 kb inversion clade</taxon>
        <taxon>dalbergioids sensu lato</taxon>
        <taxon>Dalbergieae</taxon>
        <taxon>Pterocarpus clade</taxon>
        <taxon>Stylosanthes</taxon>
    </lineage>
</organism>
<evidence type="ECO:0000313" key="15">
    <source>
        <dbReference type="EMBL" id="MED6126908.1"/>
    </source>
</evidence>
<dbReference type="InterPro" id="IPR032675">
    <property type="entry name" value="LRR_dom_sf"/>
</dbReference>
<dbReference type="SUPFAM" id="SSF52058">
    <property type="entry name" value="L domain-like"/>
    <property type="match status" value="3"/>
</dbReference>
<evidence type="ECO:0000256" key="5">
    <source>
        <dbReference type="ARBA" id="ARBA00022692"/>
    </source>
</evidence>
<keyword evidence="7" id="KW-0677">Repeat</keyword>
<gene>
    <name evidence="15" type="ORF">PIB30_083027</name>
</gene>
<dbReference type="InterPro" id="IPR013210">
    <property type="entry name" value="LRR_N_plant-typ"/>
</dbReference>
<keyword evidence="3" id="KW-1003">Cell membrane</keyword>
<keyword evidence="9" id="KW-0472">Membrane</keyword>
<dbReference type="PRINTS" id="PR00019">
    <property type="entry name" value="LEURICHRPT"/>
</dbReference>
<evidence type="ECO:0000256" key="4">
    <source>
        <dbReference type="ARBA" id="ARBA00022614"/>
    </source>
</evidence>
<feature type="chain" id="PRO_5046433973" description="Leucine-rich repeat-containing N-terminal plant-type domain-containing protein" evidence="12">
    <location>
        <begin position="28"/>
        <end position="764"/>
    </location>
</feature>
<dbReference type="EMBL" id="JASCZI010031506">
    <property type="protein sequence ID" value="MED6126908.1"/>
    <property type="molecule type" value="Genomic_DNA"/>
</dbReference>
<dbReference type="InterPro" id="IPR046956">
    <property type="entry name" value="RLP23-like"/>
</dbReference>
<feature type="signal peptide" evidence="12">
    <location>
        <begin position="1"/>
        <end position="27"/>
    </location>
</feature>
<keyword evidence="10" id="KW-0675">Receptor</keyword>
<comment type="caution">
    <text evidence="15">The sequence shown here is derived from an EMBL/GenBank/DDBJ whole genome shotgun (WGS) entry which is preliminary data.</text>
</comment>
<dbReference type="InterPro" id="IPR003591">
    <property type="entry name" value="Leu-rich_rpt_typical-subtyp"/>
</dbReference>
<dbReference type="Pfam" id="PF13855">
    <property type="entry name" value="LRR_8"/>
    <property type="match status" value="2"/>
</dbReference>
<evidence type="ECO:0000256" key="10">
    <source>
        <dbReference type="ARBA" id="ARBA00023170"/>
    </source>
</evidence>
<dbReference type="PANTHER" id="PTHR48063:SF101">
    <property type="entry name" value="LRR RECEPTOR-LIKE SERINE_THREONINE-PROTEIN KINASE FLS2"/>
    <property type="match status" value="1"/>
</dbReference>
<evidence type="ECO:0000256" key="9">
    <source>
        <dbReference type="ARBA" id="ARBA00023136"/>
    </source>
</evidence>
<dbReference type="PANTHER" id="PTHR48063">
    <property type="entry name" value="LRR RECEPTOR-LIKE KINASE"/>
    <property type="match status" value="1"/>
</dbReference>
<comment type="subcellular location">
    <subcellularLocation>
        <location evidence="1">Cell membrane</location>
        <topology evidence="1">Single-pass type I membrane protein</topology>
    </subcellularLocation>
</comment>
<evidence type="ECO:0000259" key="14">
    <source>
        <dbReference type="Pfam" id="PF23598"/>
    </source>
</evidence>
<dbReference type="Pfam" id="PF00560">
    <property type="entry name" value="LRR_1"/>
    <property type="match status" value="4"/>
</dbReference>
<feature type="domain" description="Leucine-rich repeat-containing N-terminal plant-type" evidence="13">
    <location>
        <begin position="34"/>
        <end position="74"/>
    </location>
</feature>
<evidence type="ECO:0000313" key="16">
    <source>
        <dbReference type="Proteomes" id="UP001341840"/>
    </source>
</evidence>
<reference evidence="15 16" key="1">
    <citation type="journal article" date="2023" name="Plants (Basel)">
        <title>Bridging the Gap: Combining Genomics and Transcriptomics Approaches to Understand Stylosanthes scabra, an Orphan Legume from the Brazilian Caatinga.</title>
        <authorList>
            <person name="Ferreira-Neto J.R.C."/>
            <person name="da Silva M.D."/>
            <person name="Binneck E."/>
            <person name="de Melo N.F."/>
            <person name="da Silva R.H."/>
            <person name="de Melo A.L.T.M."/>
            <person name="Pandolfi V."/>
            <person name="Bustamante F.O."/>
            <person name="Brasileiro-Vidal A.C."/>
            <person name="Benko-Iseppon A.M."/>
        </authorList>
    </citation>
    <scope>NUCLEOTIDE SEQUENCE [LARGE SCALE GENOMIC DNA]</scope>
    <source>
        <tissue evidence="15">Leaves</tissue>
    </source>
</reference>
<evidence type="ECO:0000256" key="6">
    <source>
        <dbReference type="ARBA" id="ARBA00022729"/>
    </source>
</evidence>
<feature type="domain" description="Disease resistance R13L4/SHOC-2-like LRR" evidence="14">
    <location>
        <begin position="95"/>
        <end position="212"/>
    </location>
</feature>
<keyword evidence="8" id="KW-1133">Transmembrane helix</keyword>
<keyword evidence="6 12" id="KW-0732">Signal</keyword>
<evidence type="ECO:0000256" key="7">
    <source>
        <dbReference type="ARBA" id="ARBA00022737"/>
    </source>
</evidence>
<dbReference type="Pfam" id="PF08263">
    <property type="entry name" value="LRRNT_2"/>
    <property type="match status" value="1"/>
</dbReference>
<evidence type="ECO:0000259" key="13">
    <source>
        <dbReference type="Pfam" id="PF08263"/>
    </source>
</evidence>
<dbReference type="InterPro" id="IPR055414">
    <property type="entry name" value="LRR_R13L4/SHOC2-like"/>
</dbReference>
<dbReference type="Proteomes" id="UP001341840">
    <property type="component" value="Unassembled WGS sequence"/>
</dbReference>
<evidence type="ECO:0000256" key="3">
    <source>
        <dbReference type="ARBA" id="ARBA00022475"/>
    </source>
</evidence>
<evidence type="ECO:0000256" key="12">
    <source>
        <dbReference type="SAM" id="SignalP"/>
    </source>
</evidence>
<keyword evidence="11" id="KW-0325">Glycoprotein</keyword>
<proteinExistence type="inferred from homology"/>